<feature type="compositionally biased region" description="Polar residues" evidence="3">
    <location>
        <begin position="366"/>
        <end position="384"/>
    </location>
</feature>
<comment type="caution">
    <text evidence="5">The sequence shown here is derived from an EMBL/GenBank/DDBJ whole genome shotgun (WGS) entry which is preliminary data.</text>
</comment>
<keyword evidence="6" id="KW-1185">Reference proteome</keyword>
<dbReference type="AlphaFoldDB" id="A0AAD8MEU0"/>
<dbReference type="Proteomes" id="UP001237642">
    <property type="component" value="Unassembled WGS sequence"/>
</dbReference>
<evidence type="ECO:0000313" key="5">
    <source>
        <dbReference type="EMBL" id="KAK1370114.1"/>
    </source>
</evidence>
<dbReference type="CDD" id="cd07323">
    <property type="entry name" value="LAM"/>
    <property type="match status" value="1"/>
</dbReference>
<reference evidence="5" key="2">
    <citation type="submission" date="2023-05" db="EMBL/GenBank/DDBJ databases">
        <authorList>
            <person name="Schelkunov M.I."/>
        </authorList>
    </citation>
    <scope>NUCLEOTIDE SEQUENCE</scope>
    <source>
        <strain evidence="5">Hsosn_3</strain>
        <tissue evidence="5">Leaf</tissue>
    </source>
</reference>
<dbReference type="EMBL" id="JAUIZM010000008">
    <property type="protein sequence ID" value="KAK1370114.1"/>
    <property type="molecule type" value="Genomic_DNA"/>
</dbReference>
<evidence type="ECO:0000259" key="4">
    <source>
        <dbReference type="PROSITE" id="PS50961"/>
    </source>
</evidence>
<proteinExistence type="predicted"/>
<dbReference type="InterPro" id="IPR006630">
    <property type="entry name" value="La_HTH"/>
</dbReference>
<sequence length="506" mass="56503">MSTVQISNSYMNLAIKSPRKKNRSFSSADSNSWPALSASISQSQSLSPVSTELQKLNVQDCKQILILLINIHHFAAKSQVLSGTHMSRALFSHCQDPFQVSRPNLHEPGNHLNHGWNNQQSYGSNKIILGQQGVGPRAFVRPPFLGPAPGFIAGPMYPGAPGPMYYLPAAQPGCIRMPQPPFFVAHPKSGTSTVSPISPESDSLQSNITKQIEYYFSDENLQTDNYLLSLIDAQGWVPISIIADFKRVKRMSTDIHFILDALQNSSAVEVQNEKVRRRDEWSKWVPASASKNEATDTQEQHVKKVVSDTKNNEVSEVMEVKTFEDSQNKSVNHNSLLGIPKPDIDKTKLVDSNVENERRKGVVRTEGTSKGTRGPKNQSNSNSRVKFPHNVHTSGSVGVPLKHQCLNGNESKSTRVQEDNTAQIRDRPCNDFSGTFMFDEDIELEFKEAKAHSSSLPKRSRLQILNLGTLRIDIRLLSCYSLIILLKFLHNQTMPYQDYAWPAVNP</sequence>
<evidence type="ECO:0000256" key="3">
    <source>
        <dbReference type="SAM" id="MobiDB-lite"/>
    </source>
</evidence>
<dbReference type="Pfam" id="PF05383">
    <property type="entry name" value="La"/>
    <property type="match status" value="1"/>
</dbReference>
<dbReference type="Gene3D" id="1.10.10.10">
    <property type="entry name" value="Winged helix-like DNA-binding domain superfamily/Winged helix DNA-binding domain"/>
    <property type="match status" value="1"/>
</dbReference>
<feature type="domain" description="HTH La-type RNA-binding" evidence="4">
    <location>
        <begin position="198"/>
        <end position="287"/>
    </location>
</feature>
<dbReference type="GO" id="GO:0003723">
    <property type="term" value="F:RNA binding"/>
    <property type="evidence" value="ECO:0007669"/>
    <property type="project" value="UniProtKB-UniRule"/>
</dbReference>
<feature type="region of interest" description="Disordered" evidence="3">
    <location>
        <begin position="351"/>
        <end position="390"/>
    </location>
</feature>
<dbReference type="PROSITE" id="PS50961">
    <property type="entry name" value="HTH_LA"/>
    <property type="match status" value="1"/>
</dbReference>
<dbReference type="SUPFAM" id="SSF46785">
    <property type="entry name" value="Winged helix' DNA-binding domain"/>
    <property type="match status" value="1"/>
</dbReference>
<gene>
    <name evidence="5" type="ORF">POM88_036206</name>
</gene>
<reference evidence="5" key="1">
    <citation type="submission" date="2023-02" db="EMBL/GenBank/DDBJ databases">
        <title>Genome of toxic invasive species Heracleum sosnowskyi carries increased number of genes despite the absence of recent whole-genome duplications.</title>
        <authorList>
            <person name="Schelkunov M."/>
            <person name="Shtratnikova V."/>
            <person name="Makarenko M."/>
            <person name="Klepikova A."/>
            <person name="Omelchenko D."/>
            <person name="Novikova G."/>
            <person name="Obukhova E."/>
            <person name="Bogdanov V."/>
            <person name="Penin A."/>
            <person name="Logacheva M."/>
        </authorList>
    </citation>
    <scope>NUCLEOTIDE SEQUENCE</scope>
    <source>
        <strain evidence="5">Hsosn_3</strain>
        <tissue evidence="5">Leaf</tissue>
    </source>
</reference>
<name>A0AAD8MEU0_9APIA</name>
<feature type="compositionally biased region" description="Basic and acidic residues" evidence="3">
    <location>
        <begin position="298"/>
        <end position="310"/>
    </location>
</feature>
<feature type="region of interest" description="Disordered" evidence="3">
    <location>
        <begin position="287"/>
        <end position="310"/>
    </location>
</feature>
<evidence type="ECO:0000313" key="6">
    <source>
        <dbReference type="Proteomes" id="UP001237642"/>
    </source>
</evidence>
<organism evidence="5 6">
    <name type="scientific">Heracleum sosnowskyi</name>
    <dbReference type="NCBI Taxonomy" id="360622"/>
    <lineage>
        <taxon>Eukaryota</taxon>
        <taxon>Viridiplantae</taxon>
        <taxon>Streptophyta</taxon>
        <taxon>Embryophyta</taxon>
        <taxon>Tracheophyta</taxon>
        <taxon>Spermatophyta</taxon>
        <taxon>Magnoliopsida</taxon>
        <taxon>eudicotyledons</taxon>
        <taxon>Gunneridae</taxon>
        <taxon>Pentapetalae</taxon>
        <taxon>asterids</taxon>
        <taxon>campanulids</taxon>
        <taxon>Apiales</taxon>
        <taxon>Apiaceae</taxon>
        <taxon>Apioideae</taxon>
        <taxon>apioid superclade</taxon>
        <taxon>Tordylieae</taxon>
        <taxon>Tordyliinae</taxon>
        <taxon>Heracleum</taxon>
    </lineage>
</organism>
<evidence type="ECO:0000256" key="1">
    <source>
        <dbReference type="ARBA" id="ARBA00022884"/>
    </source>
</evidence>
<dbReference type="SMART" id="SM00715">
    <property type="entry name" value="LA"/>
    <property type="match status" value="1"/>
</dbReference>
<evidence type="ECO:0000256" key="2">
    <source>
        <dbReference type="PROSITE-ProRule" id="PRU00332"/>
    </source>
</evidence>
<protein>
    <submittedName>
        <fullName evidence="5">HTH La-type RNA-binding domain-containing protein</fullName>
    </submittedName>
</protein>
<accession>A0AAD8MEU0</accession>
<keyword evidence="1 2" id="KW-0694">RNA-binding</keyword>
<dbReference type="InterPro" id="IPR036390">
    <property type="entry name" value="WH_DNA-bd_sf"/>
</dbReference>
<feature type="compositionally biased region" description="Basic and acidic residues" evidence="3">
    <location>
        <begin position="351"/>
        <end position="360"/>
    </location>
</feature>
<dbReference type="InterPro" id="IPR036388">
    <property type="entry name" value="WH-like_DNA-bd_sf"/>
</dbReference>
<dbReference type="PANTHER" id="PTHR22792:SF101">
    <property type="entry name" value="LA-RELATED PROTEIN 1A"/>
    <property type="match status" value="1"/>
</dbReference>
<dbReference type="PANTHER" id="PTHR22792">
    <property type="entry name" value="LUPUS LA PROTEIN-RELATED"/>
    <property type="match status" value="1"/>
</dbReference>
<dbReference type="FunFam" id="1.10.10.10:FF:000131">
    <property type="entry name" value="la-related protein 1B isoform X2"/>
    <property type="match status" value="1"/>
</dbReference>
<dbReference type="InterPro" id="IPR045180">
    <property type="entry name" value="La_dom_prot"/>
</dbReference>